<proteinExistence type="predicted"/>
<protein>
    <submittedName>
        <fullName evidence="1">Uncharacterized protein</fullName>
    </submittedName>
</protein>
<organism evidence="1 2">
    <name type="scientific">Melastoma candidum</name>
    <dbReference type="NCBI Taxonomy" id="119954"/>
    <lineage>
        <taxon>Eukaryota</taxon>
        <taxon>Viridiplantae</taxon>
        <taxon>Streptophyta</taxon>
        <taxon>Embryophyta</taxon>
        <taxon>Tracheophyta</taxon>
        <taxon>Spermatophyta</taxon>
        <taxon>Magnoliopsida</taxon>
        <taxon>eudicotyledons</taxon>
        <taxon>Gunneridae</taxon>
        <taxon>Pentapetalae</taxon>
        <taxon>rosids</taxon>
        <taxon>malvids</taxon>
        <taxon>Myrtales</taxon>
        <taxon>Melastomataceae</taxon>
        <taxon>Melastomatoideae</taxon>
        <taxon>Melastomateae</taxon>
        <taxon>Melastoma</taxon>
    </lineage>
</organism>
<evidence type="ECO:0000313" key="2">
    <source>
        <dbReference type="Proteomes" id="UP001057402"/>
    </source>
</evidence>
<dbReference type="EMBL" id="CM042880">
    <property type="protein sequence ID" value="KAI4388078.1"/>
    <property type="molecule type" value="Genomic_DNA"/>
</dbReference>
<dbReference type="Proteomes" id="UP001057402">
    <property type="component" value="Chromosome 1"/>
</dbReference>
<comment type="caution">
    <text evidence="1">The sequence shown here is derived from an EMBL/GenBank/DDBJ whole genome shotgun (WGS) entry which is preliminary data.</text>
</comment>
<evidence type="ECO:0000313" key="1">
    <source>
        <dbReference type="EMBL" id="KAI4388078.1"/>
    </source>
</evidence>
<name>A0ACB9S9W0_9MYRT</name>
<keyword evidence="2" id="KW-1185">Reference proteome</keyword>
<sequence length="357" mass="39965">MNVKVVIVGAGPAGLVDVGLLNRYSIPNIVLEREDCCASLWKKRSYDRLKLHLAKQFCQLPHMPYPPSFPTFVPRDQFIHYLDEYSERFGVRPCYRRDVESAHFDGTSGRWRITARDLSTGAREEYTAEFLVVATGENSEGVLPDVKGLDEYRGEVMHSSNYENGRRFRSKDVLVVGCGNSGMEIAYDLSNYLARTSMVARNPVHVFTKELIFLGMLLLRYLPINVVDFIVIFLSKLIYGRFSQKGEIKVYPSIKLIKGKKVVFENGDASEFDAIIFATGYKTNVRKWLKGGDDLFNDEGSPSIPDQWKGKNGLYGAGFAKKGLAGISRDASSIANDINSALRFTGKLSAGVVDINR</sequence>
<reference evidence="2" key="1">
    <citation type="journal article" date="2023" name="Front. Plant Sci.">
        <title>Chromosomal-level genome assembly of Melastoma candidum provides insights into trichome evolution.</title>
        <authorList>
            <person name="Zhong Y."/>
            <person name="Wu W."/>
            <person name="Sun C."/>
            <person name="Zou P."/>
            <person name="Liu Y."/>
            <person name="Dai S."/>
            <person name="Zhou R."/>
        </authorList>
    </citation>
    <scope>NUCLEOTIDE SEQUENCE [LARGE SCALE GENOMIC DNA]</scope>
</reference>
<gene>
    <name evidence="1" type="ORF">MLD38_000443</name>
</gene>
<accession>A0ACB9S9W0</accession>